<gene>
    <name evidence="3" type="ORF">PhaeoP88_02561</name>
</gene>
<evidence type="ECO:0000313" key="4">
    <source>
        <dbReference type="Proteomes" id="UP000236447"/>
    </source>
</evidence>
<feature type="region of interest" description="Disordered" evidence="1">
    <location>
        <begin position="403"/>
        <end position="441"/>
    </location>
</feature>
<reference evidence="3 4" key="2">
    <citation type="journal article" date="2017" name="Genome Biol. Evol.">
        <title>Trajectories and Drivers of Genome Evolution in Surface-Associated Marine Phaeobacter.</title>
        <authorList>
            <person name="Freese H.M."/>
            <person name="Sikorski J."/>
            <person name="Bunk B."/>
            <person name="Scheuner C."/>
            <person name="Meier-Kolthoff J.P."/>
            <person name="Sproer C."/>
            <person name="Gram L."/>
            <person name="Overmann J."/>
        </authorList>
    </citation>
    <scope>NUCLEOTIDE SEQUENCE [LARGE SCALE GENOMIC DNA]</scope>
    <source>
        <strain evidence="3 4">P88</strain>
    </source>
</reference>
<dbReference type="Proteomes" id="UP000236447">
    <property type="component" value="Chromosome"/>
</dbReference>
<protein>
    <submittedName>
        <fullName evidence="3">Relaxase/Mobilization nuclease domain protein</fullName>
    </submittedName>
</protein>
<dbReference type="InterPro" id="IPR005094">
    <property type="entry name" value="Endonuclease_MobA/VirD2"/>
</dbReference>
<accession>A0A2I7KBD8</accession>
<feature type="compositionally biased region" description="Basic and acidic residues" evidence="1">
    <location>
        <begin position="412"/>
        <end position="422"/>
    </location>
</feature>
<name>A0A2I7KBD8_9RHOB</name>
<proteinExistence type="predicted"/>
<dbReference type="Pfam" id="PF03432">
    <property type="entry name" value="Relaxase"/>
    <property type="match status" value="1"/>
</dbReference>
<dbReference type="RefSeq" id="WP_102883847.1">
    <property type="nucleotide sequence ID" value="NZ_CP010725.1"/>
</dbReference>
<feature type="domain" description="MobA/VirD2-like nuclease" evidence="2">
    <location>
        <begin position="23"/>
        <end position="146"/>
    </location>
</feature>
<organism evidence="3 4">
    <name type="scientific">Phaeobacter inhibens</name>
    <dbReference type="NCBI Taxonomy" id="221822"/>
    <lineage>
        <taxon>Bacteria</taxon>
        <taxon>Pseudomonadati</taxon>
        <taxon>Pseudomonadota</taxon>
        <taxon>Alphaproteobacteria</taxon>
        <taxon>Rhodobacterales</taxon>
        <taxon>Roseobacteraceae</taxon>
        <taxon>Phaeobacter</taxon>
    </lineage>
</organism>
<evidence type="ECO:0000256" key="1">
    <source>
        <dbReference type="SAM" id="MobiDB-lite"/>
    </source>
</evidence>
<evidence type="ECO:0000259" key="2">
    <source>
        <dbReference type="Pfam" id="PF03432"/>
    </source>
</evidence>
<reference evidence="3 4" key="1">
    <citation type="journal article" date="2017" name="Front. Microbiol.">
        <title>Phaeobacter piscinae sp. nov., a species of the Roseobacter group and potential aquaculture probiont.</title>
        <authorList>
            <person name="Sonnenschein E.C."/>
            <person name="Phippen C.B.W."/>
            <person name="Nielsen K.F."/>
            <person name="Mateiu R.V."/>
            <person name="Melchiorsen J."/>
            <person name="Gram L."/>
            <person name="Overmann J."/>
            <person name="Freese H.M."/>
        </authorList>
    </citation>
    <scope>NUCLEOTIDE SEQUENCE [LARGE SCALE GENOMIC DNA]</scope>
    <source>
        <strain evidence="3 4">P88</strain>
    </source>
</reference>
<dbReference type="EMBL" id="CP010725">
    <property type="protein sequence ID" value="AUQ99916.1"/>
    <property type="molecule type" value="Genomic_DNA"/>
</dbReference>
<dbReference type="AlphaFoldDB" id="A0A2I7KBD8"/>
<feature type="compositionally biased region" description="Basic and acidic residues" evidence="1">
    <location>
        <begin position="430"/>
        <end position="441"/>
    </location>
</feature>
<sequence length="441" mass="51116">MILKASQRGNPGQLSRHLLNSRDNEHVELHEVRGFVAEDLQHALEEAEAISKGTRCRKFLFSLSLSPPEKEDVSIEAFEAAIEMTEQHLGLDNQPRAIVFHEKEGRRHAHVVWSRIDPETMTARTLPFYKNRLMDVSRELYLENGWDLPKGLIDRSMRNPLNMSREEWQQSKRAKQDPRLVKAMFRDCWRSSDSENALKEALAERGYTLARGDRRGIVAVDFRGEVFALARYAGVKSKDVKDRVKQPEKLPSVDQAKAKIAARMTQQLKRYVKEAESSHRRLSPSLEMRRQKLVEAQRAEREEIEKKHEARNIQETNDRAARLPKGIGGLWSRMTGKYGKMRRQNEYEAWESHLRDREEKDSLISKQLEERQALQKSILNVRAERSAELSELNAEIAAYLKMDGKAPNARKAFKDTAKERPARPSRKRNNTRDDPGHNLER</sequence>
<evidence type="ECO:0000313" key="3">
    <source>
        <dbReference type="EMBL" id="AUQ99916.1"/>
    </source>
</evidence>